<sequence>MFKISNHVGSTVNQTCKEHEREAFWDFTFRRNYKTGRWKNSRYSSSKSGTTFVILLVVGLEERWVVYCQISLTELASRAGNLTAKNLRKRNISHVIEFVKRNIGTYTPLLAGNSVYVEFQYLKRSKELLGEVWKRDLGNFGLK</sequence>
<evidence type="ECO:0000313" key="1">
    <source>
        <dbReference type="EMBL" id="WMV46379.1"/>
    </source>
</evidence>
<organism evidence="1 2">
    <name type="scientific">Solanum verrucosum</name>
    <dbReference type="NCBI Taxonomy" id="315347"/>
    <lineage>
        <taxon>Eukaryota</taxon>
        <taxon>Viridiplantae</taxon>
        <taxon>Streptophyta</taxon>
        <taxon>Embryophyta</taxon>
        <taxon>Tracheophyta</taxon>
        <taxon>Spermatophyta</taxon>
        <taxon>Magnoliopsida</taxon>
        <taxon>eudicotyledons</taxon>
        <taxon>Gunneridae</taxon>
        <taxon>Pentapetalae</taxon>
        <taxon>asterids</taxon>
        <taxon>lamiids</taxon>
        <taxon>Solanales</taxon>
        <taxon>Solanaceae</taxon>
        <taxon>Solanoideae</taxon>
        <taxon>Solaneae</taxon>
        <taxon>Solanum</taxon>
    </lineage>
</organism>
<evidence type="ECO:0000313" key="2">
    <source>
        <dbReference type="Proteomes" id="UP001234989"/>
    </source>
</evidence>
<dbReference type="Proteomes" id="UP001234989">
    <property type="component" value="Chromosome 9"/>
</dbReference>
<protein>
    <submittedName>
        <fullName evidence="1">Uncharacterized protein</fullName>
    </submittedName>
</protein>
<dbReference type="EMBL" id="CP133620">
    <property type="protein sequence ID" value="WMV46379.1"/>
    <property type="molecule type" value="Genomic_DNA"/>
</dbReference>
<reference evidence="1" key="1">
    <citation type="submission" date="2023-08" db="EMBL/GenBank/DDBJ databases">
        <title>A de novo genome assembly of Solanum verrucosum Schlechtendal, a Mexican diploid species geographically isolated from the other diploid A-genome species in potato relatives.</title>
        <authorList>
            <person name="Hosaka K."/>
        </authorList>
    </citation>
    <scope>NUCLEOTIDE SEQUENCE</scope>
    <source>
        <tissue evidence="1">Young leaves</tissue>
    </source>
</reference>
<gene>
    <name evidence="1" type="ORF">MTR67_039764</name>
</gene>
<accession>A0AAF0UJL4</accession>
<keyword evidence="2" id="KW-1185">Reference proteome</keyword>
<name>A0AAF0UJL4_SOLVR</name>
<dbReference type="AlphaFoldDB" id="A0AAF0UJL4"/>
<proteinExistence type="predicted"/>